<proteinExistence type="inferred from homology"/>
<dbReference type="PANTHER" id="PTHR11733:SF241">
    <property type="entry name" value="GH26575P-RELATED"/>
    <property type="match status" value="1"/>
</dbReference>
<protein>
    <recommendedName>
        <fullName evidence="2">Peptidase M13 N-terminal domain-containing protein</fullName>
    </recommendedName>
</protein>
<comment type="caution">
    <text evidence="3">The sequence shown here is derived from an EMBL/GenBank/DDBJ whole genome shotgun (WGS) entry which is preliminary data.</text>
</comment>
<dbReference type="AlphaFoldDB" id="A0AAQ4F6L0"/>
<dbReference type="PANTHER" id="PTHR11733">
    <property type="entry name" value="ZINC METALLOPROTEASE FAMILY M13 NEPRILYSIN-RELATED"/>
    <property type="match status" value="1"/>
</dbReference>
<evidence type="ECO:0000259" key="2">
    <source>
        <dbReference type="Pfam" id="PF05649"/>
    </source>
</evidence>
<sequence>MAAVLALLTCAVGATLIIIFWLRGDGPPDDMYCDSADCRHHEALIGARLNRSINPCDDFGAFVCSAWMTSSAYHRGSPSTQQDVVDAWSMRFESILQAGLTQLKAPGEKAFEMFRLCKELPTSAPIPAIEALRKFMDNHNISWPQQPLPSARPLALLLDLELSWGVTLWFHVRNLRKQGKRERALIVRPAKRISDWLQLHRELVASGGFFDYWRRLFELLAPPGTASATENESRRVADVQTAVLQKLLDAGRTPSPAQVLLKDIEKNITSIPSQEWIALLNKNLRTEPTFAGEDRIIVTHSALVDALDEITRTYGNMEIVDSLAWLFVQAFAPATDIGLLAPARANATAAAAGQHAAFCAARVESAYRFLIISLFTLLNFSNEERREIDTRLRAIRGAAADKVAAAGRLDQLSKRRAQEKLNETTTQLWPIAELLDKTAISIMYTSFPDDDTSFVALWLRTLTSLRGLSRSYVHDETLYLPANLALPLLDYDYVLNDIRISMQALSPPVFYLQGTHAMFYGGLGFLYASQLVRALDSRGMRIGSDAQVAGLWLSSTWRHAATDVDSCLGAGESHFPEIPALEVSYGALEQALGQSDDLHQRLRDGFTERQLFFITLCFLMCSRPGTNPMGNCNKAVMNFPPFAHEFGCATNSKMKPAKYCPFFDQGVM</sequence>
<name>A0AAQ4F6L0_AMBAM</name>
<dbReference type="GO" id="GO:0005886">
    <property type="term" value="C:plasma membrane"/>
    <property type="evidence" value="ECO:0007669"/>
    <property type="project" value="TreeGrafter"/>
</dbReference>
<dbReference type="GO" id="GO:0016485">
    <property type="term" value="P:protein processing"/>
    <property type="evidence" value="ECO:0007669"/>
    <property type="project" value="TreeGrafter"/>
</dbReference>
<dbReference type="GO" id="GO:0004222">
    <property type="term" value="F:metalloendopeptidase activity"/>
    <property type="evidence" value="ECO:0007669"/>
    <property type="project" value="InterPro"/>
</dbReference>
<feature type="domain" description="Peptidase M13 N-terminal" evidence="2">
    <location>
        <begin position="55"/>
        <end position="427"/>
    </location>
</feature>
<dbReference type="Pfam" id="PF05649">
    <property type="entry name" value="Peptidase_M13_N"/>
    <property type="match status" value="1"/>
</dbReference>
<dbReference type="SUPFAM" id="SSF55486">
    <property type="entry name" value="Metalloproteases ('zincins'), catalytic domain"/>
    <property type="match status" value="1"/>
</dbReference>
<dbReference type="Proteomes" id="UP001321473">
    <property type="component" value="Unassembled WGS sequence"/>
</dbReference>
<evidence type="ECO:0000256" key="1">
    <source>
        <dbReference type="ARBA" id="ARBA00007357"/>
    </source>
</evidence>
<dbReference type="EMBL" id="JARKHS020006301">
    <property type="protein sequence ID" value="KAK8782770.1"/>
    <property type="molecule type" value="Genomic_DNA"/>
</dbReference>
<dbReference type="PROSITE" id="PS51885">
    <property type="entry name" value="NEPRILYSIN"/>
    <property type="match status" value="1"/>
</dbReference>
<keyword evidence="4" id="KW-1185">Reference proteome</keyword>
<evidence type="ECO:0000313" key="4">
    <source>
        <dbReference type="Proteomes" id="UP001321473"/>
    </source>
</evidence>
<dbReference type="InterPro" id="IPR000718">
    <property type="entry name" value="Peptidase_M13"/>
</dbReference>
<comment type="similarity">
    <text evidence="1">Belongs to the peptidase M13 family.</text>
</comment>
<dbReference type="InterPro" id="IPR024079">
    <property type="entry name" value="MetalloPept_cat_dom_sf"/>
</dbReference>
<gene>
    <name evidence="3" type="ORF">V5799_015890</name>
</gene>
<evidence type="ECO:0000313" key="3">
    <source>
        <dbReference type="EMBL" id="KAK8782770.1"/>
    </source>
</evidence>
<dbReference type="InterPro" id="IPR008753">
    <property type="entry name" value="Peptidase_M13_N"/>
</dbReference>
<accession>A0AAQ4F6L0</accession>
<dbReference type="Gene3D" id="3.40.390.10">
    <property type="entry name" value="Collagenase (Catalytic Domain)"/>
    <property type="match status" value="2"/>
</dbReference>
<reference evidence="3 4" key="1">
    <citation type="journal article" date="2023" name="Arcadia Sci">
        <title>De novo assembly of a long-read Amblyomma americanum tick genome.</title>
        <authorList>
            <person name="Chou S."/>
            <person name="Poskanzer K.E."/>
            <person name="Rollins M."/>
            <person name="Thuy-Boun P.S."/>
        </authorList>
    </citation>
    <scope>NUCLEOTIDE SEQUENCE [LARGE SCALE GENOMIC DNA]</scope>
    <source>
        <strain evidence="3">F_SG_1</strain>
        <tissue evidence="3">Salivary glands</tissue>
    </source>
</reference>
<organism evidence="3 4">
    <name type="scientific">Amblyomma americanum</name>
    <name type="common">Lone star tick</name>
    <dbReference type="NCBI Taxonomy" id="6943"/>
    <lineage>
        <taxon>Eukaryota</taxon>
        <taxon>Metazoa</taxon>
        <taxon>Ecdysozoa</taxon>
        <taxon>Arthropoda</taxon>
        <taxon>Chelicerata</taxon>
        <taxon>Arachnida</taxon>
        <taxon>Acari</taxon>
        <taxon>Parasitiformes</taxon>
        <taxon>Ixodida</taxon>
        <taxon>Ixodoidea</taxon>
        <taxon>Ixodidae</taxon>
        <taxon>Amblyomminae</taxon>
        <taxon>Amblyomma</taxon>
    </lineage>
</organism>